<dbReference type="PANTHER" id="PTHR10438:SF468">
    <property type="entry name" value="THIOREDOXIN-1-RELATED"/>
    <property type="match status" value="1"/>
</dbReference>
<dbReference type="InterPro" id="IPR050620">
    <property type="entry name" value="Thioredoxin_H-type-like"/>
</dbReference>
<evidence type="ECO:0000313" key="2">
    <source>
        <dbReference type="EMBL" id="QHT82665.1"/>
    </source>
</evidence>
<organism evidence="2">
    <name type="scientific">viral metagenome</name>
    <dbReference type="NCBI Taxonomy" id="1070528"/>
    <lineage>
        <taxon>unclassified sequences</taxon>
        <taxon>metagenomes</taxon>
        <taxon>organismal metagenomes</taxon>
    </lineage>
</organism>
<reference evidence="2" key="1">
    <citation type="journal article" date="2020" name="Nature">
        <title>Giant virus diversity and host interactions through global metagenomics.</title>
        <authorList>
            <person name="Schulz F."/>
            <person name="Roux S."/>
            <person name="Paez-Espino D."/>
            <person name="Jungbluth S."/>
            <person name="Walsh D.A."/>
            <person name="Denef V.J."/>
            <person name="McMahon K.D."/>
            <person name="Konstantinidis K.T."/>
            <person name="Eloe-Fadrosh E.A."/>
            <person name="Kyrpides N.C."/>
            <person name="Woyke T."/>
        </authorList>
    </citation>
    <scope>NUCLEOTIDE SEQUENCE</scope>
    <source>
        <strain evidence="2">GVMAG-M-3300023184-165</strain>
    </source>
</reference>
<dbReference type="Gene3D" id="3.40.30.10">
    <property type="entry name" value="Glutaredoxin"/>
    <property type="match status" value="1"/>
</dbReference>
<dbReference type="EMBL" id="MN740003">
    <property type="protein sequence ID" value="QHT82665.1"/>
    <property type="molecule type" value="Genomic_DNA"/>
</dbReference>
<protein>
    <recommendedName>
        <fullName evidence="1">Thioredoxin domain-containing protein</fullName>
    </recommendedName>
</protein>
<dbReference type="Pfam" id="PF00085">
    <property type="entry name" value="Thioredoxin"/>
    <property type="match status" value="1"/>
</dbReference>
<accession>A0A6C0HRC5</accession>
<feature type="domain" description="Thioredoxin" evidence="1">
    <location>
        <begin position="15"/>
        <end position="115"/>
    </location>
</feature>
<dbReference type="InterPro" id="IPR036249">
    <property type="entry name" value="Thioredoxin-like_sf"/>
</dbReference>
<dbReference type="AlphaFoldDB" id="A0A6C0HRC5"/>
<dbReference type="PANTHER" id="PTHR10438">
    <property type="entry name" value="THIOREDOXIN"/>
    <property type="match status" value="1"/>
</dbReference>
<dbReference type="InterPro" id="IPR013766">
    <property type="entry name" value="Thioredoxin_domain"/>
</dbReference>
<name>A0A6C0HRC5_9ZZZZ</name>
<evidence type="ECO:0000259" key="1">
    <source>
        <dbReference type="Pfam" id="PF00085"/>
    </source>
</evidence>
<sequence>MSNAVTKQVISVFENRDVFLNVLKANPGLVIVKLGATWCGPCKKIAHIVEAFFASSPPNVICADIDVDESIDLYSYLKQRRMVNGIPVILMYKRGNVSFAPDDSVTGADPGQLDAFFKRCGLHLLALQNAYAQTQYQSQLLK</sequence>
<proteinExistence type="predicted"/>
<dbReference type="CDD" id="cd02947">
    <property type="entry name" value="TRX_family"/>
    <property type="match status" value="1"/>
</dbReference>
<dbReference type="SUPFAM" id="SSF52833">
    <property type="entry name" value="Thioredoxin-like"/>
    <property type="match status" value="1"/>
</dbReference>